<dbReference type="Pfam" id="PF00926">
    <property type="entry name" value="DHBP_synthase"/>
    <property type="match status" value="1"/>
</dbReference>
<dbReference type="EMBL" id="BANX01000007">
    <property type="protein sequence ID" value="GAC67385.1"/>
    <property type="molecule type" value="Genomic_DNA"/>
</dbReference>
<dbReference type="GO" id="GO:0046872">
    <property type="term" value="F:metal ion binding"/>
    <property type="evidence" value="ECO:0007669"/>
    <property type="project" value="UniProtKB-KW"/>
</dbReference>
<sequence length="211" mass="21523">MSTALAGPGLDGFAAPNRAAVDALQAGEPVLAVDDLDGTGCDLIVLAPSADVPAIAEMVRSGSGFVCVTVDDDRARRLELPPMTWPPGEEGFGGCMCVSVDAVAGTTTGISARDRATTIRALADPTSEPGTFTRPGHVVPVLAGVESTSRIGILARAGLLSEEARGDAEMVPVAFASLISQRDPLRAAAPEEAGDWGLPILRYSDLLSVGG</sequence>
<evidence type="ECO:0000256" key="1">
    <source>
        <dbReference type="ARBA" id="ARBA00002284"/>
    </source>
</evidence>
<comment type="caution">
    <text evidence="6">The sequence shown here is derived from an EMBL/GenBank/DDBJ whole genome shotgun (WGS) entry which is preliminary data.</text>
</comment>
<comment type="function">
    <text evidence="1">Catalyzes the conversion of D-ribulose 5-phosphate to formate and 3,4-dihydroxy-2-butanone 4-phosphate.</text>
</comment>
<evidence type="ECO:0000256" key="4">
    <source>
        <dbReference type="ARBA" id="ARBA00022619"/>
    </source>
</evidence>
<dbReference type="UniPathway" id="UPA00275">
    <property type="reaction ID" value="UER00399"/>
</dbReference>
<dbReference type="STRING" id="1223545.GS4_07_01340"/>
<dbReference type="SUPFAM" id="SSF55821">
    <property type="entry name" value="YrdC/RibB"/>
    <property type="match status" value="1"/>
</dbReference>
<evidence type="ECO:0000313" key="6">
    <source>
        <dbReference type="EMBL" id="GAC67385.1"/>
    </source>
</evidence>
<dbReference type="GO" id="GO:0005829">
    <property type="term" value="C:cytosol"/>
    <property type="evidence" value="ECO:0007669"/>
    <property type="project" value="TreeGrafter"/>
</dbReference>
<evidence type="ECO:0000256" key="5">
    <source>
        <dbReference type="ARBA" id="ARBA00022723"/>
    </source>
</evidence>
<proteinExistence type="predicted"/>
<name>M0QFL5_9ACTN</name>
<keyword evidence="4" id="KW-0686">Riboflavin biosynthesis</keyword>
<comment type="pathway">
    <text evidence="2">Cofactor biosynthesis; riboflavin biosynthesis; 2-hydroxy-3-oxobutyl phosphate from D-ribulose 5-phosphate: step 1/1.</text>
</comment>
<dbReference type="PANTHER" id="PTHR21327">
    <property type="entry name" value="GTP CYCLOHYDROLASE II-RELATED"/>
    <property type="match status" value="1"/>
</dbReference>
<dbReference type="InterPro" id="IPR017945">
    <property type="entry name" value="DHBP_synth_RibB-like_a/b_dom"/>
</dbReference>
<dbReference type="AlphaFoldDB" id="M0QFL5"/>
<protein>
    <recommendedName>
        <fullName evidence="3">3,4-dihydroxy-2-butanone-4-phosphate synthase</fullName>
        <ecNumber evidence="3">4.1.99.12</ecNumber>
    </recommendedName>
</protein>
<evidence type="ECO:0000256" key="3">
    <source>
        <dbReference type="ARBA" id="ARBA00012153"/>
    </source>
</evidence>
<dbReference type="Proteomes" id="UP000011666">
    <property type="component" value="Unassembled WGS sequence"/>
</dbReference>
<reference evidence="6 7" key="1">
    <citation type="submission" date="2013-01" db="EMBL/GenBank/DDBJ databases">
        <title>Whole genome shotgun sequence of Gordonia soli NBRC 108243.</title>
        <authorList>
            <person name="Isaki-Nakamura S."/>
            <person name="Hosoyama A."/>
            <person name="Tsuchikane K."/>
            <person name="Ando Y."/>
            <person name="Baba S."/>
            <person name="Ohji S."/>
            <person name="Hamada M."/>
            <person name="Tamura T."/>
            <person name="Yamazoe A."/>
            <person name="Yamazaki S."/>
            <person name="Fujita N."/>
        </authorList>
    </citation>
    <scope>NUCLEOTIDE SEQUENCE [LARGE SCALE GENOMIC DNA]</scope>
    <source>
        <strain evidence="6 7">NBRC 108243</strain>
    </source>
</reference>
<organism evidence="6 7">
    <name type="scientific">Gordonia soli NBRC 108243</name>
    <dbReference type="NCBI Taxonomy" id="1223545"/>
    <lineage>
        <taxon>Bacteria</taxon>
        <taxon>Bacillati</taxon>
        <taxon>Actinomycetota</taxon>
        <taxon>Actinomycetes</taxon>
        <taxon>Mycobacteriales</taxon>
        <taxon>Gordoniaceae</taxon>
        <taxon>Gordonia</taxon>
    </lineage>
</organism>
<dbReference type="GO" id="GO:0009231">
    <property type="term" value="P:riboflavin biosynthetic process"/>
    <property type="evidence" value="ECO:0007669"/>
    <property type="project" value="UniProtKB-UniPathway"/>
</dbReference>
<dbReference type="InterPro" id="IPR000422">
    <property type="entry name" value="DHBP_synthase_RibB"/>
</dbReference>
<dbReference type="EC" id="4.1.99.12" evidence="3"/>
<dbReference type="GO" id="GO:0008686">
    <property type="term" value="F:3,4-dihydroxy-2-butanone-4-phosphate synthase activity"/>
    <property type="evidence" value="ECO:0007669"/>
    <property type="project" value="UniProtKB-EC"/>
</dbReference>
<accession>M0QFL5</accession>
<dbReference type="eggNOG" id="COG0108">
    <property type="taxonomic scope" value="Bacteria"/>
</dbReference>
<dbReference type="PANTHER" id="PTHR21327:SF18">
    <property type="entry name" value="3,4-DIHYDROXY-2-BUTANONE 4-PHOSPHATE SYNTHASE"/>
    <property type="match status" value="1"/>
</dbReference>
<dbReference type="Gene3D" id="3.90.870.10">
    <property type="entry name" value="DHBP synthase"/>
    <property type="match status" value="1"/>
</dbReference>
<gene>
    <name evidence="6" type="primary">ribB</name>
    <name evidence="6" type="ORF">GS4_07_01340</name>
</gene>
<dbReference type="RefSeq" id="WP_007618506.1">
    <property type="nucleotide sequence ID" value="NZ_BANX01000007.1"/>
</dbReference>
<evidence type="ECO:0000256" key="2">
    <source>
        <dbReference type="ARBA" id="ARBA00004904"/>
    </source>
</evidence>
<keyword evidence="5" id="KW-0479">Metal-binding</keyword>
<evidence type="ECO:0000313" key="7">
    <source>
        <dbReference type="Proteomes" id="UP000011666"/>
    </source>
</evidence>
<keyword evidence="7" id="KW-1185">Reference proteome</keyword>
<dbReference type="OrthoDB" id="7869936at2"/>